<dbReference type="RefSeq" id="WP_104438972.1">
    <property type="nucleotide sequence ID" value="NZ_PTJA01000014.1"/>
</dbReference>
<dbReference type="PANTHER" id="PTHR47472:SF1">
    <property type="entry name" value="DUF1446-DOMAIN-CONTAINING PROTEIN"/>
    <property type="match status" value="1"/>
</dbReference>
<organism evidence="2 3">
    <name type="scientific">Lacrimispora xylanisolvens</name>
    <dbReference type="NCBI Taxonomy" id="384636"/>
    <lineage>
        <taxon>Bacteria</taxon>
        <taxon>Bacillati</taxon>
        <taxon>Bacillota</taxon>
        <taxon>Clostridia</taxon>
        <taxon>Lachnospirales</taxon>
        <taxon>Lachnospiraceae</taxon>
        <taxon>Lacrimispora</taxon>
    </lineage>
</organism>
<dbReference type="Pfam" id="PF07287">
    <property type="entry name" value="AtuA"/>
    <property type="match status" value="1"/>
</dbReference>
<proteinExistence type="predicted"/>
<dbReference type="Proteomes" id="UP000237749">
    <property type="component" value="Unassembled WGS sequence"/>
</dbReference>
<feature type="domain" description="Acyclic terpene utilisation N-terminal" evidence="1">
    <location>
        <begin position="4"/>
        <end position="444"/>
    </location>
</feature>
<dbReference type="InterPro" id="IPR010839">
    <property type="entry name" value="AtuA_N"/>
</dbReference>
<dbReference type="OrthoDB" id="9763456at2"/>
<comment type="caution">
    <text evidence="2">The sequence shown here is derived from an EMBL/GenBank/DDBJ whole genome shotgun (WGS) entry which is preliminary data.</text>
</comment>
<evidence type="ECO:0000313" key="2">
    <source>
        <dbReference type="EMBL" id="PPK78563.1"/>
    </source>
</evidence>
<dbReference type="EMBL" id="PTJA01000014">
    <property type="protein sequence ID" value="PPK78563.1"/>
    <property type="molecule type" value="Genomic_DNA"/>
</dbReference>
<name>A0A2S6HMI0_9FIRM</name>
<gene>
    <name evidence="2" type="ORF">BXY41_11466</name>
</gene>
<dbReference type="PANTHER" id="PTHR47472">
    <property type="entry name" value="PROPIONYL-COA CARBOXYLASE"/>
    <property type="match status" value="1"/>
</dbReference>
<dbReference type="AlphaFoldDB" id="A0A2S6HMI0"/>
<evidence type="ECO:0000259" key="1">
    <source>
        <dbReference type="Pfam" id="PF07287"/>
    </source>
</evidence>
<sequence>MKKIRIGSGAGYGGDRIEPAIELIERGDLDYIIFECLAERTISLAQKAKQKNPELGYNDLFEYRFDKILDALKNHKVKVITNMGAANPESAAKLCSVMATEKGLKNLKIAYVKGDDIGDRLEKYLNYQVLETGGRLSDIQGEILSANGYIGIKGIVDALRAGADIIITGRVADPSLSLAPLCHEFGWSMDEYEKLGKGTWIGHLLECAGQVTGGYFADPGYKDVPELWNLGFPIIEVDENGKGIVTKLPGTGGMVTRETVQEQTLYEIQDPENYFTPDVIADFSKVRIEQEGKDRVRIYGASGKAPTGKYKTSVGYHDCYIGEGQISYGGGNALARAQLAKEILEKRFEQIGLVFEEIRYDFIGLNSLYGDLISKQLNTGISSEVRLRVAARVKTIEEAEQVGNEVEALYTNGPSGGGGASKNIKDIVSIASIFIPVEDFEISVGYLEVNES</sequence>
<reference evidence="2 3" key="1">
    <citation type="submission" date="2018-02" db="EMBL/GenBank/DDBJ databases">
        <title>Genomic Encyclopedia of Archaeal and Bacterial Type Strains, Phase II (KMG-II): from individual species to whole genera.</title>
        <authorList>
            <person name="Goeker M."/>
        </authorList>
    </citation>
    <scope>NUCLEOTIDE SEQUENCE [LARGE SCALE GENOMIC DNA]</scope>
    <source>
        <strain evidence="2 3">DSM 3808</strain>
    </source>
</reference>
<evidence type="ECO:0000313" key="3">
    <source>
        <dbReference type="Proteomes" id="UP000237749"/>
    </source>
</evidence>
<accession>A0A2S6HMI0</accession>
<protein>
    <submittedName>
        <fullName evidence="2">Uncharacterized protein DUF1446</fullName>
    </submittedName>
</protein>
<keyword evidence="3" id="KW-1185">Reference proteome</keyword>